<dbReference type="InterPro" id="IPR050351">
    <property type="entry name" value="BphY/WalK/GraS-like"/>
</dbReference>
<keyword evidence="7" id="KW-0418">Kinase</keyword>
<comment type="subcellular location">
    <subcellularLocation>
        <location evidence="2">Cell membrane</location>
        <topology evidence="2">Multi-pass membrane protein</topology>
    </subcellularLocation>
</comment>
<name>A0A6M0H679_9CLOT</name>
<keyword evidence="9" id="KW-0902">Two-component regulatory system</keyword>
<evidence type="ECO:0000256" key="1">
    <source>
        <dbReference type="ARBA" id="ARBA00000085"/>
    </source>
</evidence>
<dbReference type="GO" id="GO:0004721">
    <property type="term" value="F:phosphoprotein phosphatase activity"/>
    <property type="evidence" value="ECO:0007669"/>
    <property type="project" value="TreeGrafter"/>
</dbReference>
<evidence type="ECO:0000256" key="10">
    <source>
        <dbReference type="ARBA" id="ARBA00023136"/>
    </source>
</evidence>
<evidence type="ECO:0000313" key="13">
    <source>
        <dbReference type="Proteomes" id="UP000481872"/>
    </source>
</evidence>
<dbReference type="PANTHER" id="PTHR45453:SF2">
    <property type="entry name" value="HISTIDINE KINASE"/>
    <property type="match status" value="1"/>
</dbReference>
<keyword evidence="13" id="KW-1185">Reference proteome</keyword>
<keyword evidence="5" id="KW-0808">Transferase</keyword>
<dbReference type="Gene3D" id="3.30.565.10">
    <property type="entry name" value="Histidine kinase-like ATPase, C-terminal domain"/>
    <property type="match status" value="1"/>
</dbReference>
<evidence type="ECO:0000256" key="4">
    <source>
        <dbReference type="ARBA" id="ARBA00022475"/>
    </source>
</evidence>
<dbReference type="PRINTS" id="PR00344">
    <property type="entry name" value="BCTRLSENSOR"/>
</dbReference>
<keyword evidence="4" id="KW-1003">Cell membrane</keyword>
<evidence type="ECO:0000256" key="7">
    <source>
        <dbReference type="ARBA" id="ARBA00022777"/>
    </source>
</evidence>
<dbReference type="SUPFAM" id="SSF55874">
    <property type="entry name" value="ATPase domain of HSP90 chaperone/DNA topoisomerase II/histidine kinase"/>
    <property type="match status" value="1"/>
</dbReference>
<dbReference type="Proteomes" id="UP000481872">
    <property type="component" value="Unassembled WGS sequence"/>
</dbReference>
<reference evidence="12 13" key="1">
    <citation type="submission" date="2020-02" db="EMBL/GenBank/DDBJ databases">
        <title>Genome assembly of a novel Clostridium senegalense strain.</title>
        <authorList>
            <person name="Gupta T.B."/>
            <person name="Jauregui R."/>
            <person name="Maclean P."/>
            <person name="Nawarathana A."/>
            <person name="Brightwell G."/>
        </authorList>
    </citation>
    <scope>NUCLEOTIDE SEQUENCE [LARGE SCALE GENOMIC DNA]</scope>
    <source>
        <strain evidence="12 13">AGRFS4</strain>
    </source>
</reference>
<keyword evidence="8" id="KW-1133">Transmembrane helix</keyword>
<dbReference type="AlphaFoldDB" id="A0A6M0H679"/>
<evidence type="ECO:0000256" key="2">
    <source>
        <dbReference type="ARBA" id="ARBA00004651"/>
    </source>
</evidence>
<comment type="caution">
    <text evidence="12">The sequence shown here is derived from an EMBL/GenBank/DDBJ whole genome shotgun (WGS) entry which is preliminary data.</text>
</comment>
<dbReference type="GO" id="GO:0000155">
    <property type="term" value="F:phosphorelay sensor kinase activity"/>
    <property type="evidence" value="ECO:0007669"/>
    <property type="project" value="TreeGrafter"/>
</dbReference>
<dbReference type="GO" id="GO:0005886">
    <property type="term" value="C:plasma membrane"/>
    <property type="evidence" value="ECO:0007669"/>
    <property type="project" value="UniProtKB-SubCell"/>
</dbReference>
<evidence type="ECO:0000256" key="8">
    <source>
        <dbReference type="ARBA" id="ARBA00022989"/>
    </source>
</evidence>
<dbReference type="PANTHER" id="PTHR45453">
    <property type="entry name" value="PHOSPHATE REGULON SENSOR PROTEIN PHOR"/>
    <property type="match status" value="1"/>
</dbReference>
<proteinExistence type="predicted"/>
<accession>A0A6M0H679</accession>
<feature type="domain" description="Histidine kinase/HSP90-like ATPase" evidence="11">
    <location>
        <begin position="2"/>
        <end position="53"/>
    </location>
</feature>
<dbReference type="InterPro" id="IPR036890">
    <property type="entry name" value="HATPase_C_sf"/>
</dbReference>
<dbReference type="InterPro" id="IPR003594">
    <property type="entry name" value="HATPase_dom"/>
</dbReference>
<evidence type="ECO:0000313" key="12">
    <source>
        <dbReference type="EMBL" id="NEU06047.1"/>
    </source>
</evidence>
<dbReference type="InterPro" id="IPR004358">
    <property type="entry name" value="Sig_transdc_His_kin-like_C"/>
</dbReference>
<dbReference type="GO" id="GO:0016036">
    <property type="term" value="P:cellular response to phosphate starvation"/>
    <property type="evidence" value="ECO:0007669"/>
    <property type="project" value="TreeGrafter"/>
</dbReference>
<evidence type="ECO:0000256" key="9">
    <source>
        <dbReference type="ARBA" id="ARBA00023012"/>
    </source>
</evidence>
<sequence length="55" mass="6217">MKRVFEAFYTGENGRTYGESTGMGLHLVKEVCNKLDHQIYIESQQGIGTKVIIII</sequence>
<evidence type="ECO:0000256" key="5">
    <source>
        <dbReference type="ARBA" id="ARBA00022679"/>
    </source>
</evidence>
<dbReference type="EC" id="2.7.13.3" evidence="3"/>
<evidence type="ECO:0000256" key="6">
    <source>
        <dbReference type="ARBA" id="ARBA00022692"/>
    </source>
</evidence>
<evidence type="ECO:0000259" key="11">
    <source>
        <dbReference type="Pfam" id="PF02518"/>
    </source>
</evidence>
<organism evidence="12 13">
    <name type="scientific">Clostridium senegalense</name>
    <dbReference type="NCBI Taxonomy" id="1465809"/>
    <lineage>
        <taxon>Bacteria</taxon>
        <taxon>Bacillati</taxon>
        <taxon>Bacillota</taxon>
        <taxon>Clostridia</taxon>
        <taxon>Eubacteriales</taxon>
        <taxon>Clostridiaceae</taxon>
        <taxon>Clostridium</taxon>
    </lineage>
</organism>
<comment type="catalytic activity">
    <reaction evidence="1">
        <text>ATP + protein L-histidine = ADP + protein N-phospho-L-histidine.</text>
        <dbReference type="EC" id="2.7.13.3"/>
    </reaction>
</comment>
<dbReference type="RefSeq" id="WP_199870613.1">
    <property type="nucleotide sequence ID" value="NZ_JAAGPU010000031.1"/>
</dbReference>
<dbReference type="Pfam" id="PF02518">
    <property type="entry name" value="HATPase_c"/>
    <property type="match status" value="1"/>
</dbReference>
<dbReference type="EMBL" id="JAAGPU010000031">
    <property type="protein sequence ID" value="NEU06047.1"/>
    <property type="molecule type" value="Genomic_DNA"/>
</dbReference>
<keyword evidence="10" id="KW-0472">Membrane</keyword>
<keyword evidence="6" id="KW-0812">Transmembrane</keyword>
<protein>
    <recommendedName>
        <fullName evidence="3">histidine kinase</fullName>
        <ecNumber evidence="3">2.7.13.3</ecNumber>
    </recommendedName>
</protein>
<evidence type="ECO:0000256" key="3">
    <source>
        <dbReference type="ARBA" id="ARBA00012438"/>
    </source>
</evidence>
<gene>
    <name evidence="12" type="ORF">G3M99_14520</name>
</gene>